<feature type="transmembrane region" description="Helical" evidence="7">
    <location>
        <begin position="115"/>
        <end position="132"/>
    </location>
</feature>
<dbReference type="GO" id="GO:0005886">
    <property type="term" value="C:plasma membrane"/>
    <property type="evidence" value="ECO:0007669"/>
    <property type="project" value="UniProtKB-SubCell"/>
</dbReference>
<feature type="transmembrane region" description="Helical" evidence="7">
    <location>
        <begin position="197"/>
        <end position="215"/>
    </location>
</feature>
<name>A0A927N348_9ACTN</name>
<evidence type="ECO:0000313" key="9">
    <source>
        <dbReference type="Proteomes" id="UP000638648"/>
    </source>
</evidence>
<feature type="transmembrane region" description="Helical" evidence="7">
    <location>
        <begin position="294"/>
        <end position="315"/>
    </location>
</feature>
<dbReference type="RefSeq" id="WP_192751623.1">
    <property type="nucleotide sequence ID" value="NZ_BAABJL010000040.1"/>
</dbReference>
<organism evidence="8 9">
    <name type="scientific">Actinopolymorpha pittospori</name>
    <dbReference type="NCBI Taxonomy" id="648752"/>
    <lineage>
        <taxon>Bacteria</taxon>
        <taxon>Bacillati</taxon>
        <taxon>Actinomycetota</taxon>
        <taxon>Actinomycetes</taxon>
        <taxon>Propionibacteriales</taxon>
        <taxon>Actinopolymorphaceae</taxon>
        <taxon>Actinopolymorpha</taxon>
    </lineage>
</organism>
<comment type="subcellular location">
    <subcellularLocation>
        <location evidence="1">Cell membrane</location>
        <topology evidence="1">Multi-pass membrane protein</topology>
    </subcellularLocation>
</comment>
<dbReference type="CDD" id="cd06580">
    <property type="entry name" value="TM_PBP1_transp_TpRbsC_like"/>
    <property type="match status" value="1"/>
</dbReference>
<feature type="transmembrane region" description="Helical" evidence="7">
    <location>
        <begin position="247"/>
        <end position="265"/>
    </location>
</feature>
<evidence type="ECO:0000256" key="4">
    <source>
        <dbReference type="ARBA" id="ARBA00022989"/>
    </source>
</evidence>
<sequence>MTAGPAQPTPAAPPPAEPPPAEPPRPAGNDSGQAAGGRRHTWARELLVSAAALVLALLVGAVLIIVSDPDVASTWGYFFAYPPDALSASWTAVSDAYGALFLGALGGWKPITETLVQASPLICAGLGVSLAFRAGLFNIGAQGQLIVGALCAGWVGFTLHLPVGLHLLVAVVAGVIGGALWGGLVGLLKARTGAHEVILTIMLNYVALYLLQWLLTTNAFQRPGRNDPISPTVDASARLPQWGDTRLHLGFAVAIVAAAVVWWLLTRSTSGFQLRAVGANPDAARTAGMSVGRAYIVAMLAAGALAGLAGVQQVLGTGDPLTDGIAGSLGFDSITVALLGRASPIGTVVAGLVFGALNAGGLQMQLTTQTPLTLTTVLQATIVLFIAAPALVRAVFRIRAEGARTVLAKGWNS</sequence>
<keyword evidence="8" id="KW-0813">Transport</keyword>
<keyword evidence="9" id="KW-1185">Reference proteome</keyword>
<evidence type="ECO:0000256" key="7">
    <source>
        <dbReference type="SAM" id="Phobius"/>
    </source>
</evidence>
<feature type="compositionally biased region" description="Pro residues" evidence="6">
    <location>
        <begin position="7"/>
        <end position="26"/>
    </location>
</feature>
<keyword evidence="3 7" id="KW-0812">Transmembrane</keyword>
<evidence type="ECO:0000256" key="6">
    <source>
        <dbReference type="SAM" id="MobiDB-lite"/>
    </source>
</evidence>
<accession>A0A927N348</accession>
<dbReference type="InterPro" id="IPR001851">
    <property type="entry name" value="ABC_transp_permease"/>
</dbReference>
<evidence type="ECO:0000256" key="5">
    <source>
        <dbReference type="ARBA" id="ARBA00023136"/>
    </source>
</evidence>
<dbReference type="Pfam" id="PF02653">
    <property type="entry name" value="BPD_transp_2"/>
    <property type="match status" value="1"/>
</dbReference>
<evidence type="ECO:0000313" key="8">
    <source>
        <dbReference type="EMBL" id="MBE1607720.1"/>
    </source>
</evidence>
<evidence type="ECO:0000256" key="2">
    <source>
        <dbReference type="ARBA" id="ARBA00022475"/>
    </source>
</evidence>
<keyword evidence="4 7" id="KW-1133">Transmembrane helix</keyword>
<feature type="transmembrane region" description="Helical" evidence="7">
    <location>
        <begin position="163"/>
        <end position="185"/>
    </location>
</feature>
<feature type="region of interest" description="Disordered" evidence="6">
    <location>
        <begin position="1"/>
        <end position="36"/>
    </location>
</feature>
<reference evidence="8" key="1">
    <citation type="submission" date="2020-10" db="EMBL/GenBank/DDBJ databases">
        <title>Sequencing the genomes of 1000 actinobacteria strains.</title>
        <authorList>
            <person name="Klenk H.-P."/>
        </authorList>
    </citation>
    <scope>NUCLEOTIDE SEQUENCE</scope>
    <source>
        <strain evidence="8">DSM 45354</strain>
    </source>
</reference>
<keyword evidence="5 7" id="KW-0472">Membrane</keyword>
<gene>
    <name evidence="8" type="ORF">HEB94_004568</name>
</gene>
<keyword evidence="8" id="KW-0762">Sugar transport</keyword>
<dbReference type="AlphaFoldDB" id="A0A927N348"/>
<dbReference type="Proteomes" id="UP000638648">
    <property type="component" value="Unassembled WGS sequence"/>
</dbReference>
<evidence type="ECO:0000256" key="1">
    <source>
        <dbReference type="ARBA" id="ARBA00004651"/>
    </source>
</evidence>
<dbReference type="GO" id="GO:0022857">
    <property type="term" value="F:transmembrane transporter activity"/>
    <property type="evidence" value="ECO:0007669"/>
    <property type="project" value="InterPro"/>
</dbReference>
<protein>
    <submittedName>
        <fullName evidence="8">Simple sugar transport system permease protein</fullName>
    </submittedName>
</protein>
<dbReference type="PANTHER" id="PTHR47089">
    <property type="entry name" value="ABC TRANSPORTER, PERMEASE PROTEIN"/>
    <property type="match status" value="1"/>
</dbReference>
<dbReference type="PANTHER" id="PTHR47089:SF1">
    <property type="entry name" value="GUANOSINE ABC TRANSPORTER PERMEASE PROTEIN NUPP"/>
    <property type="match status" value="1"/>
</dbReference>
<evidence type="ECO:0000256" key="3">
    <source>
        <dbReference type="ARBA" id="ARBA00022692"/>
    </source>
</evidence>
<comment type="caution">
    <text evidence="8">The sequence shown here is derived from an EMBL/GenBank/DDBJ whole genome shotgun (WGS) entry which is preliminary data.</text>
</comment>
<keyword evidence="2" id="KW-1003">Cell membrane</keyword>
<feature type="transmembrane region" description="Helical" evidence="7">
    <location>
        <begin position="372"/>
        <end position="396"/>
    </location>
</feature>
<feature type="transmembrane region" description="Helical" evidence="7">
    <location>
        <begin position="46"/>
        <end position="66"/>
    </location>
</feature>
<proteinExistence type="predicted"/>
<dbReference type="EMBL" id="JADBEM010000001">
    <property type="protein sequence ID" value="MBE1607720.1"/>
    <property type="molecule type" value="Genomic_DNA"/>
</dbReference>